<keyword evidence="2" id="KW-1185">Reference proteome</keyword>
<reference evidence="1 2" key="1">
    <citation type="journal article" date="2018" name="Sci. Rep.">
        <title>Genomic signatures of local adaptation to the degree of environmental predictability in rotifers.</title>
        <authorList>
            <person name="Franch-Gras L."/>
            <person name="Hahn C."/>
            <person name="Garcia-Roger E.M."/>
            <person name="Carmona M.J."/>
            <person name="Serra M."/>
            <person name="Gomez A."/>
        </authorList>
    </citation>
    <scope>NUCLEOTIDE SEQUENCE [LARGE SCALE GENOMIC DNA]</scope>
    <source>
        <strain evidence="1">HYR1</strain>
    </source>
</reference>
<dbReference type="Proteomes" id="UP000276133">
    <property type="component" value="Unassembled WGS sequence"/>
</dbReference>
<dbReference type="EMBL" id="REGN01009622">
    <property type="protein sequence ID" value="RNA00732.1"/>
    <property type="molecule type" value="Genomic_DNA"/>
</dbReference>
<gene>
    <name evidence="1" type="ORF">BpHYR1_047505</name>
</gene>
<comment type="caution">
    <text evidence="1">The sequence shown here is derived from an EMBL/GenBank/DDBJ whole genome shotgun (WGS) entry which is preliminary data.</text>
</comment>
<name>A0A3M7PNN4_BRAPC</name>
<dbReference type="AlphaFoldDB" id="A0A3M7PNN4"/>
<sequence>MSKYLTVRLFEGGLTNIYYTNDFFKRCTSNKFFYLWRAVFVLVKSISLEHKTNKQLNKDVKQNINIIIH</sequence>
<proteinExistence type="predicted"/>
<accession>A0A3M7PNN4</accession>
<evidence type="ECO:0000313" key="1">
    <source>
        <dbReference type="EMBL" id="RNA00732.1"/>
    </source>
</evidence>
<organism evidence="1 2">
    <name type="scientific">Brachionus plicatilis</name>
    <name type="common">Marine rotifer</name>
    <name type="synonym">Brachionus muelleri</name>
    <dbReference type="NCBI Taxonomy" id="10195"/>
    <lineage>
        <taxon>Eukaryota</taxon>
        <taxon>Metazoa</taxon>
        <taxon>Spiralia</taxon>
        <taxon>Gnathifera</taxon>
        <taxon>Rotifera</taxon>
        <taxon>Eurotatoria</taxon>
        <taxon>Monogononta</taxon>
        <taxon>Pseudotrocha</taxon>
        <taxon>Ploima</taxon>
        <taxon>Brachionidae</taxon>
        <taxon>Brachionus</taxon>
    </lineage>
</organism>
<evidence type="ECO:0000313" key="2">
    <source>
        <dbReference type="Proteomes" id="UP000276133"/>
    </source>
</evidence>
<protein>
    <submittedName>
        <fullName evidence="1">Uncharacterized protein</fullName>
    </submittedName>
</protein>